<feature type="binding site" evidence="12">
    <location>
        <position position="38"/>
    </location>
    <ligand>
        <name>CoA</name>
        <dbReference type="ChEBI" id="CHEBI:57287"/>
    </ligand>
</feature>
<dbReference type="InterPro" id="IPR008278">
    <property type="entry name" value="4-PPantetheinyl_Trfase_dom"/>
</dbReference>
<comment type="pathway">
    <text evidence="2">Siderophore biosynthesis; enterobactin biosynthesis.</text>
</comment>
<dbReference type="GO" id="GO:0000287">
    <property type="term" value="F:magnesium ion binding"/>
    <property type="evidence" value="ECO:0007669"/>
    <property type="project" value="InterPro"/>
</dbReference>
<keyword evidence="17" id="KW-1185">Reference proteome</keyword>
<comment type="catalytic activity">
    <reaction evidence="11">
        <text>apo-[peptidyl-carrier protein] + CoA = holo-[peptidyl-carrier protein] + adenosine 3',5'-bisphosphate + H(+)</text>
        <dbReference type="Rhea" id="RHEA:46228"/>
        <dbReference type="Rhea" id="RHEA-COMP:11479"/>
        <dbReference type="Rhea" id="RHEA-COMP:11480"/>
        <dbReference type="ChEBI" id="CHEBI:15378"/>
        <dbReference type="ChEBI" id="CHEBI:29999"/>
        <dbReference type="ChEBI" id="CHEBI:57287"/>
        <dbReference type="ChEBI" id="CHEBI:58343"/>
        <dbReference type="ChEBI" id="CHEBI:64479"/>
    </reaction>
</comment>
<comment type="similarity">
    <text evidence="3">Belongs to the P-Pant transferase superfamily. EntD family.</text>
</comment>
<evidence type="ECO:0000256" key="8">
    <source>
        <dbReference type="ARBA" id="ARBA00029894"/>
    </source>
</evidence>
<reference evidence="16 17" key="1">
    <citation type="journal article" date="2009" name="BMC Genomics">
        <title>Complete genome sequence of the sugarcane nitrogen-fixing endophyte Gluconacetobacter diazotrophicus Pal5.</title>
        <authorList>
            <person name="Bertalan M."/>
            <person name="Albano R."/>
            <person name="Padua V."/>
            <person name="Rouws L."/>
            <person name="Rojas C."/>
            <person name="Hemerly A."/>
            <person name="Teixeira K."/>
            <person name="Schwab S."/>
            <person name="Araujo J."/>
            <person name="Oliveira A."/>
            <person name="Franca L."/>
            <person name="Magalhaes V."/>
            <person name="Alqueres S."/>
            <person name="Cardoso A."/>
            <person name="Almeida W."/>
            <person name="Loureiro M.M."/>
            <person name="Nogueira E."/>
            <person name="Cidade D."/>
            <person name="Oliveira D."/>
            <person name="Simao T."/>
            <person name="Macedo J."/>
            <person name="Valadao A."/>
            <person name="Dreschsel M."/>
            <person name="Freitas F."/>
            <person name="Vidal M."/>
            <person name="Guedes H."/>
            <person name="Rodrigues E."/>
            <person name="Meneses C."/>
            <person name="Brioso P."/>
            <person name="Pozzer L."/>
            <person name="Figueiredo D."/>
            <person name="Montano H."/>
            <person name="Junior J."/>
            <person name="Filho G."/>
            <person name="Flores V."/>
            <person name="Ferreira B."/>
            <person name="Branco A."/>
            <person name="Gonzalez P."/>
            <person name="Guillobel H."/>
            <person name="Lemos M."/>
            <person name="Seibel L."/>
            <person name="Macedo J."/>
            <person name="Alves-Ferreira M."/>
            <person name="Sachetto-Martins G."/>
            <person name="Coelho A."/>
            <person name="Santos E."/>
            <person name="Amaral G."/>
            <person name="Neves A."/>
            <person name="Pacheco A.B."/>
            <person name="Carvalho D."/>
            <person name="Lery L."/>
            <person name="Bisch P."/>
            <person name="Rossle S.C."/>
            <person name="Urmenyi T."/>
            <person name="Kruger W.V."/>
            <person name="Martins O."/>
            <person name="Baldani J.I."/>
            <person name="Ferreira P.C."/>
        </authorList>
    </citation>
    <scope>NUCLEOTIDE SEQUENCE [LARGE SCALE GENOMIC DNA]</scope>
    <source>
        <strain evidence="17">ATCC 49037 / DSM 5601 / CCUG 37298 / CIP 103539 / LMG 7603 / PAl5</strain>
    </source>
</reference>
<feature type="binding site" evidence="12">
    <location>
        <position position="46"/>
    </location>
    <ligand>
        <name>CoA</name>
        <dbReference type="ChEBI" id="CHEBI:57287"/>
    </ligand>
</feature>
<evidence type="ECO:0000256" key="5">
    <source>
        <dbReference type="ARBA" id="ARBA00019087"/>
    </source>
</evidence>
<evidence type="ECO:0000256" key="12">
    <source>
        <dbReference type="PIRSR" id="PIRSR603542-1"/>
    </source>
</evidence>
<dbReference type="PRINTS" id="PR01399">
    <property type="entry name" value="ENTSNTHTASED"/>
</dbReference>
<feature type="binding site" evidence="12">
    <location>
        <position position="147"/>
    </location>
    <ligand>
        <name>CoA</name>
        <dbReference type="ChEBI" id="CHEBI:57287"/>
    </ligand>
</feature>
<evidence type="ECO:0000256" key="11">
    <source>
        <dbReference type="ARBA" id="ARBA00049191"/>
    </source>
</evidence>
<dbReference type="Proteomes" id="UP000001176">
    <property type="component" value="Chromosome"/>
</dbReference>
<keyword evidence="13" id="KW-0479">Metal-binding</keyword>
<keyword evidence="7" id="KW-0259">Enterobactin biosynthesis</keyword>
<dbReference type="EMBL" id="AM889285">
    <property type="protein sequence ID" value="CAP56775.1"/>
    <property type="molecule type" value="Genomic_DNA"/>
</dbReference>
<dbReference type="InterPro" id="IPR003542">
    <property type="entry name" value="Enbac_synth_compD-like"/>
</dbReference>
<evidence type="ECO:0000313" key="16">
    <source>
        <dbReference type="EMBL" id="CAP56775.1"/>
    </source>
</evidence>
<dbReference type="PANTHER" id="PTHR38096:SF1">
    <property type="entry name" value="ENTEROBACTIN SYNTHASE COMPONENT D"/>
    <property type="match status" value="1"/>
</dbReference>
<feature type="binding site" evidence="13">
    <location>
        <position position="106"/>
    </location>
    <ligand>
        <name>Mg(2+)</name>
        <dbReference type="ChEBI" id="CHEBI:18420"/>
    </ligand>
</feature>
<evidence type="ECO:0000256" key="13">
    <source>
        <dbReference type="PIRSR" id="PIRSR603542-2"/>
    </source>
</evidence>
<evidence type="ECO:0000256" key="4">
    <source>
        <dbReference type="ARBA" id="ARBA00011503"/>
    </source>
</evidence>
<dbReference type="SUPFAM" id="SSF56214">
    <property type="entry name" value="4'-phosphopantetheinyl transferase"/>
    <property type="match status" value="1"/>
</dbReference>
<dbReference type="UniPathway" id="UPA00017"/>
<comment type="cofactor">
    <cofactor evidence="13">
        <name>Mg(2+)</name>
        <dbReference type="ChEBI" id="CHEBI:18420"/>
    </cofactor>
</comment>
<evidence type="ECO:0000256" key="3">
    <source>
        <dbReference type="ARBA" id="ARBA00008342"/>
    </source>
</evidence>
<comment type="catalytic activity">
    <reaction evidence="10">
        <text>apo-[aryl-carrier protein] + CoA = holo-[aryl-carrier protein] + adenosine 3',5'-bisphosphate + H(+)</text>
        <dbReference type="Rhea" id="RHEA:48404"/>
        <dbReference type="Rhea" id="RHEA-COMP:15903"/>
        <dbReference type="Rhea" id="RHEA-COMP:17557"/>
        <dbReference type="ChEBI" id="CHEBI:15378"/>
        <dbReference type="ChEBI" id="CHEBI:29999"/>
        <dbReference type="ChEBI" id="CHEBI:57287"/>
        <dbReference type="ChEBI" id="CHEBI:58343"/>
        <dbReference type="ChEBI" id="CHEBI:64479"/>
    </reaction>
</comment>
<protein>
    <recommendedName>
        <fullName evidence="5">Enterobactin synthase component D</fullName>
    </recommendedName>
    <alternativeName>
        <fullName evidence="8">4'-phosphopantetheinyl transferase EntD</fullName>
    </alternativeName>
    <alternativeName>
        <fullName evidence="9">Enterochelin synthase D</fullName>
    </alternativeName>
</protein>
<dbReference type="GO" id="GO:0009366">
    <property type="term" value="C:enterobactin synthetase complex"/>
    <property type="evidence" value="ECO:0007669"/>
    <property type="project" value="InterPro"/>
</dbReference>
<evidence type="ECO:0000256" key="6">
    <source>
        <dbReference type="ARBA" id="ARBA00022679"/>
    </source>
</evidence>
<feature type="binding site" evidence="13">
    <location>
        <position position="105"/>
    </location>
    <ligand>
        <name>Mg(2+)</name>
        <dbReference type="ChEBI" id="CHEBI:18420"/>
    </ligand>
</feature>
<gene>
    <name evidence="16" type="ordered locus">GDI2832</name>
</gene>
<evidence type="ECO:0000313" key="17">
    <source>
        <dbReference type="Proteomes" id="UP000001176"/>
    </source>
</evidence>
<keyword evidence="13" id="KW-0460">Magnesium</keyword>
<accession>A9HQP7</accession>
<comment type="function">
    <text evidence="1">Involved in the biosynthesis of the siderophore enterobactin (enterochelin), which is a macrocyclic trimeric lactone of N-(2,3-dihydroxybenzoyl)-serine. The serine trilactone serves as a scaffolding for the three catechol functionalities that provide hexadentate coordination for the tightly ligated iron(2+) atoms. Plays an essential role in the assembly of the enterobactin by catalyzing the transfer of the 4'-phosphopantetheine (Ppant) moiety from coenzyme A to the apo-domains of both EntB (ArCP domain) and EntF (PCP domain) to yield their holo-forms which make them competent for the activation of 2,3-dihydroxybenzoate (DHB) and L-serine, respectively.</text>
</comment>
<sequence>MSSILPHDVVVEELWGNARIDPLLAQERVLAERMNSRRQQEFSAGRAVARRAVQRLGLEPLPLLKGANGAPLWQDGVVGSITHCEQYCAAAVASNSAYRGIGIDAEPNKPLPEEVRPFILHPYEVAWIASAPASAMSWDTMIFSAKEAFYKLWSSVTGFWCDFKDGYVQIDRAKRAFSLSFQDNGRMNRLTNCHSMSGMFHLSNGIILTTVVANW</sequence>
<dbReference type="GO" id="GO:0009239">
    <property type="term" value="P:enterobactin biosynthetic process"/>
    <property type="evidence" value="ECO:0007669"/>
    <property type="project" value="UniProtKB-UniPathway"/>
</dbReference>
<evidence type="ECO:0000256" key="9">
    <source>
        <dbReference type="ARBA" id="ARBA00031996"/>
    </source>
</evidence>
<organism evidence="16 17">
    <name type="scientific">Gluconacetobacter diazotrophicus (strain ATCC 49037 / DSM 5601 / CCUG 37298 / CIP 103539 / LMG 7603 / PAl5)</name>
    <dbReference type="NCBI Taxonomy" id="272568"/>
    <lineage>
        <taxon>Bacteria</taxon>
        <taxon>Pseudomonadati</taxon>
        <taxon>Pseudomonadota</taxon>
        <taxon>Alphaproteobacteria</taxon>
        <taxon>Acetobacterales</taxon>
        <taxon>Acetobacteraceae</taxon>
        <taxon>Gluconacetobacter</taxon>
    </lineage>
</organism>
<evidence type="ECO:0000256" key="10">
    <source>
        <dbReference type="ARBA" id="ARBA00049176"/>
    </source>
</evidence>
<keyword evidence="6 16" id="KW-0808">Transferase</keyword>
<evidence type="ECO:0000259" key="14">
    <source>
        <dbReference type="Pfam" id="PF01648"/>
    </source>
</evidence>
<dbReference type="Gene3D" id="3.90.470.20">
    <property type="entry name" value="4'-phosphopantetheinyl transferase domain"/>
    <property type="match status" value="1"/>
</dbReference>
<dbReference type="AlphaFoldDB" id="A9HQP7"/>
<name>A9HQP7_GLUDA</name>
<dbReference type="Pfam" id="PF01648">
    <property type="entry name" value="ACPS"/>
    <property type="match status" value="1"/>
</dbReference>
<evidence type="ECO:0000256" key="2">
    <source>
        <dbReference type="ARBA" id="ARBA00004993"/>
    </source>
</evidence>
<feature type="domain" description="4'-phosphopantetheinyl transferase N-terminal" evidence="15">
    <location>
        <begin position="27"/>
        <end position="93"/>
    </location>
</feature>
<evidence type="ECO:0000256" key="1">
    <source>
        <dbReference type="ARBA" id="ARBA00003937"/>
    </source>
</evidence>
<dbReference type="GO" id="GO:0008897">
    <property type="term" value="F:holo-[acyl-carrier-protein] synthase activity"/>
    <property type="evidence" value="ECO:0007669"/>
    <property type="project" value="InterPro"/>
</dbReference>
<dbReference type="GO" id="GO:0005886">
    <property type="term" value="C:plasma membrane"/>
    <property type="evidence" value="ECO:0007669"/>
    <property type="project" value="TreeGrafter"/>
</dbReference>
<dbReference type="InterPro" id="IPR041354">
    <property type="entry name" value="4PPT_N"/>
</dbReference>
<dbReference type="InterPro" id="IPR037143">
    <property type="entry name" value="4-PPantetheinyl_Trfase_dom_sf"/>
</dbReference>
<evidence type="ECO:0000256" key="7">
    <source>
        <dbReference type="ARBA" id="ARBA00023191"/>
    </source>
</evidence>
<comment type="subunit">
    <text evidence="4">EntB, EntD, EntE, and EntF form a multienzyme complex called enterobactin synthase.</text>
</comment>
<evidence type="ECO:0000259" key="15">
    <source>
        <dbReference type="Pfam" id="PF17837"/>
    </source>
</evidence>
<feature type="binding site" evidence="12">
    <location>
        <begin position="82"/>
        <end position="83"/>
    </location>
    <ligand>
        <name>CoA</name>
        <dbReference type="ChEBI" id="CHEBI:57287"/>
    </ligand>
</feature>
<feature type="domain" description="4'-phosphopantetheinyl transferase" evidence="14">
    <location>
        <begin position="100"/>
        <end position="188"/>
    </location>
</feature>
<dbReference type="Pfam" id="PF17837">
    <property type="entry name" value="4PPT_N"/>
    <property type="match status" value="1"/>
</dbReference>
<feature type="binding site" evidence="12">
    <location>
        <position position="104"/>
    </location>
    <ligand>
        <name>CoA</name>
        <dbReference type="ChEBI" id="CHEBI:57287"/>
    </ligand>
</feature>
<feature type="binding site" evidence="13">
    <location>
        <position position="104"/>
    </location>
    <ligand>
        <name>Mg(2+)</name>
        <dbReference type="ChEBI" id="CHEBI:18420"/>
    </ligand>
</feature>
<dbReference type="PANTHER" id="PTHR38096">
    <property type="entry name" value="ENTEROBACTIN SYNTHASE COMPONENT D"/>
    <property type="match status" value="1"/>
</dbReference>
<dbReference type="KEGG" id="gdi:GDI2832"/>
<proteinExistence type="inferred from homology"/>
<feature type="binding site" evidence="12">
    <location>
        <position position="151"/>
    </location>
    <ligand>
        <name>CoA</name>
        <dbReference type="ChEBI" id="CHEBI:57287"/>
    </ligand>
</feature>